<dbReference type="EMBL" id="LFYR01000729">
    <property type="protein sequence ID" value="KMZ70402.1"/>
    <property type="molecule type" value="Genomic_DNA"/>
</dbReference>
<evidence type="ECO:0000256" key="10">
    <source>
        <dbReference type="SAM" id="MobiDB-lite"/>
    </source>
</evidence>
<evidence type="ECO:0000313" key="12">
    <source>
        <dbReference type="EMBL" id="KMZ70402.1"/>
    </source>
</evidence>
<dbReference type="PROSITE" id="PS00028">
    <property type="entry name" value="ZINC_FINGER_C2H2_1"/>
    <property type="match status" value="1"/>
</dbReference>
<evidence type="ECO:0000256" key="2">
    <source>
        <dbReference type="ARBA" id="ARBA00006673"/>
    </source>
</evidence>
<dbReference type="GO" id="GO:0005730">
    <property type="term" value="C:nucleolus"/>
    <property type="evidence" value="ECO:0007669"/>
    <property type="project" value="UniProtKB-SubCell"/>
</dbReference>
<feature type="compositionally biased region" description="Low complexity" evidence="10">
    <location>
        <begin position="278"/>
        <end position="287"/>
    </location>
</feature>
<feature type="domain" description="C2H2-type" evidence="11">
    <location>
        <begin position="292"/>
        <end position="316"/>
    </location>
</feature>
<evidence type="ECO:0000256" key="4">
    <source>
        <dbReference type="ARBA" id="ARBA00022801"/>
    </source>
</evidence>
<evidence type="ECO:0000256" key="7">
    <source>
        <dbReference type="ARBA" id="ARBA00023163"/>
    </source>
</evidence>
<evidence type="ECO:0000256" key="3">
    <source>
        <dbReference type="ARBA" id="ARBA00022491"/>
    </source>
</evidence>
<comment type="caution">
    <text evidence="12">The sequence shown here is derived from an EMBL/GenBank/DDBJ whole genome shotgun (WGS) entry which is preliminary data.</text>
</comment>
<feature type="region of interest" description="Disordered" evidence="10">
    <location>
        <begin position="104"/>
        <end position="295"/>
    </location>
</feature>
<accession>A0A0K9PQ91</accession>
<feature type="compositionally biased region" description="Acidic residues" evidence="10">
    <location>
        <begin position="204"/>
        <end position="227"/>
    </location>
</feature>
<keyword evidence="8" id="KW-0539">Nucleus</keyword>
<dbReference type="Proteomes" id="UP000036987">
    <property type="component" value="Unassembled WGS sequence"/>
</dbReference>
<keyword evidence="9" id="KW-0863">Zinc-finger</keyword>
<keyword evidence="5" id="KW-0156">Chromatin regulator</keyword>
<keyword evidence="4" id="KW-0378">Hydrolase</keyword>
<dbReference type="AlphaFoldDB" id="A0A0K9PQ91"/>
<name>A0A0K9PQ91_ZOSMR</name>
<dbReference type="OrthoDB" id="2019803at2759"/>
<dbReference type="PROSITE" id="PS50157">
    <property type="entry name" value="ZINC_FINGER_C2H2_2"/>
    <property type="match status" value="1"/>
</dbReference>
<comment type="subcellular location">
    <subcellularLocation>
        <location evidence="1">Nucleus</location>
        <location evidence="1">Nucleolus</location>
    </subcellularLocation>
</comment>
<dbReference type="GO" id="GO:0016787">
    <property type="term" value="F:hydrolase activity"/>
    <property type="evidence" value="ECO:0007669"/>
    <property type="project" value="UniProtKB-KW"/>
</dbReference>
<evidence type="ECO:0000313" key="13">
    <source>
        <dbReference type="Proteomes" id="UP000036987"/>
    </source>
</evidence>
<protein>
    <recommendedName>
        <fullName evidence="11">C2H2-type domain-containing protein</fullName>
    </recommendedName>
</protein>
<keyword evidence="7" id="KW-0804">Transcription</keyword>
<organism evidence="12 13">
    <name type="scientific">Zostera marina</name>
    <name type="common">Eelgrass</name>
    <dbReference type="NCBI Taxonomy" id="29655"/>
    <lineage>
        <taxon>Eukaryota</taxon>
        <taxon>Viridiplantae</taxon>
        <taxon>Streptophyta</taxon>
        <taxon>Embryophyta</taxon>
        <taxon>Tracheophyta</taxon>
        <taxon>Spermatophyta</taxon>
        <taxon>Magnoliopsida</taxon>
        <taxon>Liliopsida</taxon>
        <taxon>Zosteraceae</taxon>
        <taxon>Zostera</taxon>
    </lineage>
</organism>
<reference evidence="13" key="1">
    <citation type="journal article" date="2016" name="Nature">
        <title>The genome of the seagrass Zostera marina reveals angiosperm adaptation to the sea.</title>
        <authorList>
            <person name="Olsen J.L."/>
            <person name="Rouze P."/>
            <person name="Verhelst B."/>
            <person name="Lin Y.-C."/>
            <person name="Bayer T."/>
            <person name="Collen J."/>
            <person name="Dattolo E."/>
            <person name="De Paoli E."/>
            <person name="Dittami S."/>
            <person name="Maumus F."/>
            <person name="Michel G."/>
            <person name="Kersting A."/>
            <person name="Lauritano C."/>
            <person name="Lohaus R."/>
            <person name="Toepel M."/>
            <person name="Tonon T."/>
            <person name="Vanneste K."/>
            <person name="Amirebrahimi M."/>
            <person name="Brakel J."/>
            <person name="Bostroem C."/>
            <person name="Chovatia M."/>
            <person name="Grimwood J."/>
            <person name="Jenkins J.W."/>
            <person name="Jueterbock A."/>
            <person name="Mraz A."/>
            <person name="Stam W.T."/>
            <person name="Tice H."/>
            <person name="Bornberg-Bauer E."/>
            <person name="Green P.J."/>
            <person name="Pearson G.A."/>
            <person name="Procaccini G."/>
            <person name="Duarte C.M."/>
            <person name="Schmutz J."/>
            <person name="Reusch T.B.H."/>
            <person name="Van de Peer Y."/>
        </authorList>
    </citation>
    <scope>NUCLEOTIDE SEQUENCE [LARGE SCALE GENOMIC DNA]</scope>
    <source>
        <strain evidence="13">cv. Finnish</strain>
    </source>
</reference>
<dbReference type="Pfam" id="PF17800">
    <property type="entry name" value="NPL"/>
    <property type="match status" value="1"/>
</dbReference>
<feature type="compositionally biased region" description="Basic and acidic residues" evidence="10">
    <location>
        <begin position="267"/>
        <end position="276"/>
    </location>
</feature>
<feature type="compositionally biased region" description="Acidic residues" evidence="10">
    <location>
        <begin position="175"/>
        <end position="196"/>
    </location>
</feature>
<keyword evidence="13" id="KW-1185">Reference proteome</keyword>
<keyword evidence="3" id="KW-0678">Repressor</keyword>
<keyword evidence="9" id="KW-0479">Metal-binding</keyword>
<dbReference type="InterPro" id="IPR013087">
    <property type="entry name" value="Znf_C2H2_type"/>
</dbReference>
<keyword evidence="6" id="KW-0805">Transcription regulation</keyword>
<evidence type="ECO:0000256" key="8">
    <source>
        <dbReference type="ARBA" id="ARBA00023242"/>
    </source>
</evidence>
<dbReference type="GO" id="GO:0006325">
    <property type="term" value="P:chromatin organization"/>
    <property type="evidence" value="ECO:0007669"/>
    <property type="project" value="UniProtKB-KW"/>
</dbReference>
<evidence type="ECO:0000256" key="5">
    <source>
        <dbReference type="ARBA" id="ARBA00022853"/>
    </source>
</evidence>
<feature type="compositionally biased region" description="Acidic residues" evidence="10">
    <location>
        <begin position="104"/>
        <end position="116"/>
    </location>
</feature>
<dbReference type="OMA" id="EEYPFSE"/>
<comment type="similarity">
    <text evidence="2">Belongs to the histone deacetylase HD2 family.</text>
</comment>
<dbReference type="GO" id="GO:0008270">
    <property type="term" value="F:zinc ion binding"/>
    <property type="evidence" value="ECO:0007669"/>
    <property type="project" value="UniProtKB-KW"/>
</dbReference>
<dbReference type="SUPFAM" id="SSF69203">
    <property type="entry name" value="Nucleoplasmin-like core domain"/>
    <property type="match status" value="1"/>
</dbReference>
<evidence type="ECO:0000256" key="1">
    <source>
        <dbReference type="ARBA" id="ARBA00004604"/>
    </source>
</evidence>
<evidence type="ECO:0000259" key="11">
    <source>
        <dbReference type="PROSITE" id="PS50157"/>
    </source>
</evidence>
<proteinExistence type="inferred from homology"/>
<evidence type="ECO:0000256" key="9">
    <source>
        <dbReference type="PROSITE-ProRule" id="PRU00042"/>
    </source>
</evidence>
<dbReference type="Gene3D" id="2.60.120.340">
    <property type="entry name" value="Nucleoplasmin core domain"/>
    <property type="match status" value="1"/>
</dbReference>
<keyword evidence="9" id="KW-0862">Zinc</keyword>
<dbReference type="FunFam" id="2.60.120.340:FF:000004">
    <property type="entry name" value="Histone deacetylase HDT1"/>
    <property type="match status" value="1"/>
</dbReference>
<sequence length="316" mass="34102">MEFWGVEVPVNTPLKCIPGDDKYIHLSQVCLGEFKKGSSGTVPVTVTVDDNKFVIGTLIPGSCNQISLDLVFEKEVQFSHGWKDGSVFLTGYKTINAVDDDMDDFCSSDSEDEEDVVAVPLENKSANGKVDKDEQSRPTPKPLTDPSKPKVKANGEDSKTKAKGKLPVVSKKDEKDEDDSDESDEDFGEDDDSDSEMIERGDDSSDDSDEDDNDDEDDDDSSSDEEEVKVAPPPKAEAGKKRPASSDAKASLPGKKAKTVIPAAKSDVQKGGDKKTTPTKQQQQTPKSAGSVNCKSCSKTFKSEASMQAHSKAKHA</sequence>
<dbReference type="InterPro" id="IPR041232">
    <property type="entry name" value="NPL"/>
</dbReference>
<gene>
    <name evidence="12" type="ORF">ZOSMA_1G03850</name>
</gene>
<dbReference type="InterPro" id="IPR036824">
    <property type="entry name" value="Nucleoplasmin_core_dom_sf"/>
</dbReference>
<evidence type="ECO:0000256" key="6">
    <source>
        <dbReference type="ARBA" id="ARBA00023015"/>
    </source>
</evidence>